<evidence type="ECO:0000313" key="1">
    <source>
        <dbReference type="EMBL" id="BBU69372.1"/>
    </source>
</evidence>
<keyword evidence="2" id="KW-1185">Reference proteome</keyword>
<dbReference type="AlphaFoldDB" id="A0A679HTG1"/>
<reference evidence="2" key="1">
    <citation type="submission" date="2020-01" db="EMBL/GenBank/DDBJ databases">
        <title>Phosphoaccumulans saitamaens gen. nov., sp. nov., a polyphosphate accumulating bacterium isolated from surface river water.</title>
        <authorList>
            <person name="Watanabe K."/>
            <person name="Suda W."/>
        </authorList>
    </citation>
    <scope>NUCLEOTIDE SEQUENCE [LARGE SCALE GENOMIC DNA]</scope>
    <source>
        <strain evidence="2">ICHIAU1</strain>
    </source>
</reference>
<accession>A0A679HTG1</accession>
<dbReference type="EMBL" id="AP022345">
    <property type="protein sequence ID" value="BBU69372.1"/>
    <property type="molecule type" value="Genomic_DNA"/>
</dbReference>
<sequence length="139" mass="14644">MKKLTNLFVLLGLSLAAILFGYAIAVELVHATIEAFHQGISESDALVLLLTVIDAALVIDLASLVIGNAAAEIKGDAVKDSAYIKEKLSFSLVTISGVNLLKVLTDIASTEVRVVVGAAVIHLVFLITLVAVKRLNNAH</sequence>
<gene>
    <name evidence="1" type="ORF">ICHIAU1_16550</name>
</gene>
<name>A0A679HTG1_9RHOO</name>
<proteinExistence type="predicted"/>
<dbReference type="RefSeq" id="WP_162049911.1">
    <property type="nucleotide sequence ID" value="NZ_AP019011.1"/>
</dbReference>
<protein>
    <submittedName>
        <fullName evidence="1">Uncharacterized protein</fullName>
    </submittedName>
</protein>
<organism evidence="1 2">
    <name type="scientific">Fluviibacter phosphoraccumulans</name>
    <dbReference type="NCBI Taxonomy" id="1751046"/>
    <lineage>
        <taxon>Bacteria</taxon>
        <taxon>Pseudomonadati</taxon>
        <taxon>Pseudomonadota</taxon>
        <taxon>Betaproteobacteria</taxon>
        <taxon>Rhodocyclales</taxon>
        <taxon>Fluviibacteraceae</taxon>
        <taxon>Fluviibacter</taxon>
    </lineage>
</organism>
<evidence type="ECO:0000313" key="2">
    <source>
        <dbReference type="Proteomes" id="UP000463961"/>
    </source>
</evidence>
<dbReference type="Proteomes" id="UP000463961">
    <property type="component" value="Chromosome"/>
</dbReference>